<gene>
    <name evidence="2" type="ORF">LCGC14_2641570</name>
</gene>
<evidence type="ECO:0000313" key="2">
    <source>
        <dbReference type="EMBL" id="KKK98555.1"/>
    </source>
</evidence>
<name>A0A0F9AJR5_9ZZZZ</name>
<accession>A0A0F9AJR5</accession>
<reference evidence="2" key="1">
    <citation type="journal article" date="2015" name="Nature">
        <title>Complex archaea that bridge the gap between prokaryotes and eukaryotes.</title>
        <authorList>
            <person name="Spang A."/>
            <person name="Saw J.H."/>
            <person name="Jorgensen S.L."/>
            <person name="Zaremba-Niedzwiedzka K."/>
            <person name="Martijn J."/>
            <person name="Lind A.E."/>
            <person name="van Eijk R."/>
            <person name="Schleper C."/>
            <person name="Guy L."/>
            <person name="Ettema T.J."/>
        </authorList>
    </citation>
    <scope>NUCLEOTIDE SEQUENCE</scope>
</reference>
<comment type="caution">
    <text evidence="2">The sequence shown here is derived from an EMBL/GenBank/DDBJ whole genome shotgun (WGS) entry which is preliminary data.</text>
</comment>
<dbReference type="EMBL" id="LAZR01045572">
    <property type="protein sequence ID" value="KKK98555.1"/>
    <property type="molecule type" value="Genomic_DNA"/>
</dbReference>
<evidence type="ECO:0000256" key="1">
    <source>
        <dbReference type="SAM" id="MobiDB-lite"/>
    </source>
</evidence>
<protein>
    <submittedName>
        <fullName evidence="2">Uncharacterized protein</fullName>
    </submittedName>
</protein>
<dbReference type="AlphaFoldDB" id="A0A0F9AJR5"/>
<organism evidence="2">
    <name type="scientific">marine sediment metagenome</name>
    <dbReference type="NCBI Taxonomy" id="412755"/>
    <lineage>
        <taxon>unclassified sequences</taxon>
        <taxon>metagenomes</taxon>
        <taxon>ecological metagenomes</taxon>
    </lineage>
</organism>
<proteinExistence type="predicted"/>
<sequence length="81" mass="8855">MANVREAWRVYTLTDHAEYVALTGLDTKAYDNMLSCGLVDLALGSRAQILLWAMFPEGTTTGDNFRDETKGLVVPPPAPTP</sequence>
<feature type="region of interest" description="Disordered" evidence="1">
    <location>
        <begin position="62"/>
        <end position="81"/>
    </location>
</feature>